<dbReference type="Proteomes" id="UP000055024">
    <property type="component" value="Unassembled WGS sequence"/>
</dbReference>
<protein>
    <submittedName>
        <fullName evidence="1">Uncharacterized protein</fullName>
    </submittedName>
</protein>
<keyword evidence="2" id="KW-1185">Reference proteome</keyword>
<accession>A0A0V1DNS0</accession>
<dbReference type="AlphaFoldDB" id="A0A0V1DNS0"/>
<name>A0A0V1DNS0_9BILA</name>
<reference evidence="1 2" key="1">
    <citation type="submission" date="2015-01" db="EMBL/GenBank/DDBJ databases">
        <title>Evolution of Trichinella species and genotypes.</title>
        <authorList>
            <person name="Korhonen P.K."/>
            <person name="Edoardo P."/>
            <person name="Giuseppe L.R."/>
            <person name="Gasser R.B."/>
        </authorList>
    </citation>
    <scope>NUCLEOTIDE SEQUENCE [LARGE SCALE GENOMIC DNA]</scope>
    <source>
        <strain evidence="1">ISS1029</strain>
    </source>
</reference>
<feature type="non-terminal residue" evidence="1">
    <location>
        <position position="33"/>
    </location>
</feature>
<evidence type="ECO:0000313" key="1">
    <source>
        <dbReference type="EMBL" id="KRY63191.1"/>
    </source>
</evidence>
<gene>
    <name evidence="1" type="ORF">T11_16253</name>
</gene>
<organism evidence="1 2">
    <name type="scientific">Trichinella zimbabwensis</name>
    <dbReference type="NCBI Taxonomy" id="268475"/>
    <lineage>
        <taxon>Eukaryota</taxon>
        <taxon>Metazoa</taxon>
        <taxon>Ecdysozoa</taxon>
        <taxon>Nematoda</taxon>
        <taxon>Enoplea</taxon>
        <taxon>Dorylaimia</taxon>
        <taxon>Trichinellida</taxon>
        <taxon>Trichinellidae</taxon>
        <taxon>Trichinella</taxon>
    </lineage>
</organism>
<proteinExistence type="predicted"/>
<sequence>LHNLLSHLIRALRLHLGLHFIAILSVKHVGGQL</sequence>
<feature type="non-terminal residue" evidence="1">
    <location>
        <position position="1"/>
    </location>
</feature>
<evidence type="ECO:0000313" key="2">
    <source>
        <dbReference type="Proteomes" id="UP000055024"/>
    </source>
</evidence>
<comment type="caution">
    <text evidence="1">The sequence shown here is derived from an EMBL/GenBank/DDBJ whole genome shotgun (WGS) entry which is preliminary data.</text>
</comment>
<dbReference type="EMBL" id="JYDP01008859">
    <property type="protein sequence ID" value="KRY63191.1"/>
    <property type="molecule type" value="Genomic_DNA"/>
</dbReference>